<proteinExistence type="predicted"/>
<dbReference type="InParanoid" id="A0A0G4H826"/>
<evidence type="ECO:0000313" key="4">
    <source>
        <dbReference type="EMBL" id="CEM39942.1"/>
    </source>
</evidence>
<protein>
    <recommendedName>
        <fullName evidence="6">Serine protease</fullName>
    </recommendedName>
</protein>
<dbReference type="PhylomeDB" id="A0A0G4H826"/>
<dbReference type="PANTHER" id="PTHR15462">
    <property type="entry name" value="SERINE PROTEASE"/>
    <property type="match status" value="1"/>
</dbReference>
<sequence length="506" mass="55386">MKALVVLFATLSGALLGRARPASSGWEGDGTRRGVLRLRQEVCNCDNITLRSSEPLARSSSAVRAVLSSPVCSVDGHTFASLCLALCQGADVDEADVTGEGCTHGITAIRRLTPPPDGRLPAVLSRKGSNMAYLGRIDRTTAPPTQHSAAVFDKRRAARPAGGSYLIRGQSDVYLLDDRTAPLEGAMACRSTSADGDECANANDPQHVTGTFARRQNNTSQQEQACPETSSRRDDDEAALPEHCFDPDDRERVDSTQMPWKAVGLLRLPKLDQGEVVNCTGNIVFGTYVLTNAHCLIDKQDNWIFSPGTGEFCAGYDAEKVFDCVKVLEASVFLPWVFEPSGREEEAAYDFALVKLERNSVDGFDFDIGSFCDEIRPIGAIQGFEFAGYPEDKDTEEVRQAMWRVPPVNQFEPPETSTIFIFPECDEVRRGNGFSRLLHYADIDEGNSGSGMWLDASADDDEGRRVIVALQSGRSRQGTKVNFATEMTPRAIDVIKYWRDVMDEGG</sequence>
<dbReference type="InterPro" id="IPR009003">
    <property type="entry name" value="Peptidase_S1_PA"/>
</dbReference>
<dbReference type="AlphaFoldDB" id="A0A0G4H826"/>
<evidence type="ECO:0000256" key="3">
    <source>
        <dbReference type="SAM" id="SignalP"/>
    </source>
</evidence>
<evidence type="ECO:0000256" key="2">
    <source>
        <dbReference type="SAM" id="MobiDB-lite"/>
    </source>
</evidence>
<gene>
    <name evidence="4" type="ORF">Vbra_19851</name>
</gene>
<dbReference type="SUPFAM" id="SSF50494">
    <property type="entry name" value="Trypsin-like serine proteases"/>
    <property type="match status" value="1"/>
</dbReference>
<keyword evidence="5" id="KW-1185">Reference proteome</keyword>
<evidence type="ECO:0000256" key="1">
    <source>
        <dbReference type="ARBA" id="ARBA00022729"/>
    </source>
</evidence>
<feature type="compositionally biased region" description="Polar residues" evidence="2">
    <location>
        <begin position="214"/>
        <end position="229"/>
    </location>
</feature>
<dbReference type="InterPro" id="IPR043504">
    <property type="entry name" value="Peptidase_S1_PA_chymotrypsin"/>
</dbReference>
<dbReference type="Proteomes" id="UP000041254">
    <property type="component" value="Unassembled WGS sequence"/>
</dbReference>
<dbReference type="Gene3D" id="2.40.10.10">
    <property type="entry name" value="Trypsin-like serine proteases"/>
    <property type="match status" value="2"/>
</dbReference>
<dbReference type="VEuPathDB" id="CryptoDB:Vbra_19851"/>
<dbReference type="OrthoDB" id="9028152at2759"/>
<keyword evidence="1 3" id="KW-0732">Signal</keyword>
<feature type="region of interest" description="Disordered" evidence="2">
    <location>
        <begin position="214"/>
        <end position="252"/>
    </location>
</feature>
<dbReference type="PANTHER" id="PTHR15462:SF8">
    <property type="entry name" value="SERINE PROTEASE"/>
    <property type="match status" value="1"/>
</dbReference>
<feature type="compositionally biased region" description="Basic and acidic residues" evidence="2">
    <location>
        <begin position="243"/>
        <end position="252"/>
    </location>
</feature>
<evidence type="ECO:0000313" key="5">
    <source>
        <dbReference type="Proteomes" id="UP000041254"/>
    </source>
</evidence>
<reference evidence="4 5" key="1">
    <citation type="submission" date="2014-11" db="EMBL/GenBank/DDBJ databases">
        <authorList>
            <person name="Zhu J."/>
            <person name="Qi W."/>
            <person name="Song R."/>
        </authorList>
    </citation>
    <scope>NUCLEOTIDE SEQUENCE [LARGE SCALE GENOMIC DNA]</scope>
</reference>
<evidence type="ECO:0008006" key="6">
    <source>
        <dbReference type="Google" id="ProtNLM"/>
    </source>
</evidence>
<dbReference type="EMBL" id="CDMY01001057">
    <property type="protein sequence ID" value="CEM39942.1"/>
    <property type="molecule type" value="Genomic_DNA"/>
</dbReference>
<dbReference type="InterPro" id="IPR050966">
    <property type="entry name" value="Glutamyl_endopeptidase"/>
</dbReference>
<organism evidence="4 5">
    <name type="scientific">Vitrella brassicaformis (strain CCMP3155)</name>
    <dbReference type="NCBI Taxonomy" id="1169540"/>
    <lineage>
        <taxon>Eukaryota</taxon>
        <taxon>Sar</taxon>
        <taxon>Alveolata</taxon>
        <taxon>Colpodellida</taxon>
        <taxon>Vitrellaceae</taxon>
        <taxon>Vitrella</taxon>
    </lineage>
</organism>
<accession>A0A0G4H826</accession>
<name>A0A0G4H826_VITBC</name>
<feature type="signal peptide" evidence="3">
    <location>
        <begin position="1"/>
        <end position="19"/>
    </location>
</feature>
<feature type="chain" id="PRO_5005191052" description="Serine protease" evidence="3">
    <location>
        <begin position="20"/>
        <end position="506"/>
    </location>
</feature>